<dbReference type="EMBL" id="JACHNE010000001">
    <property type="protein sequence ID" value="MBB5796877.1"/>
    <property type="molecule type" value="Genomic_DNA"/>
</dbReference>
<dbReference type="Pfam" id="PF00188">
    <property type="entry name" value="CAP"/>
    <property type="match status" value="1"/>
</dbReference>
<organism evidence="4 5">
    <name type="scientific">Streptomyces caelestis</name>
    <dbReference type="NCBI Taxonomy" id="36816"/>
    <lineage>
        <taxon>Bacteria</taxon>
        <taxon>Bacillati</taxon>
        <taxon>Actinomycetota</taxon>
        <taxon>Actinomycetes</taxon>
        <taxon>Kitasatosporales</taxon>
        <taxon>Streptomycetaceae</taxon>
        <taxon>Streptomyces</taxon>
    </lineage>
</organism>
<evidence type="ECO:0000259" key="3">
    <source>
        <dbReference type="Pfam" id="PF00188"/>
    </source>
</evidence>
<proteinExistence type="predicted"/>
<keyword evidence="5" id="KW-1185">Reference proteome</keyword>
<dbReference type="CDD" id="cd05379">
    <property type="entry name" value="CAP_bacterial"/>
    <property type="match status" value="1"/>
</dbReference>
<feature type="chain" id="PRO_5039007017" evidence="2">
    <location>
        <begin position="17"/>
        <end position="183"/>
    </location>
</feature>
<gene>
    <name evidence="4" type="ORF">HDA41_004841</name>
</gene>
<feature type="signal peptide" evidence="2">
    <location>
        <begin position="1"/>
        <end position="16"/>
    </location>
</feature>
<dbReference type="RefSeq" id="WP_184987085.1">
    <property type="nucleotide sequence ID" value="NZ_JACHNE010000001.1"/>
</dbReference>
<dbReference type="PANTHER" id="PTHR31157:SF1">
    <property type="entry name" value="SCP DOMAIN-CONTAINING PROTEIN"/>
    <property type="match status" value="1"/>
</dbReference>
<dbReference type="InterPro" id="IPR014044">
    <property type="entry name" value="CAP_dom"/>
</dbReference>
<evidence type="ECO:0000256" key="2">
    <source>
        <dbReference type="SAM" id="SignalP"/>
    </source>
</evidence>
<dbReference type="Proteomes" id="UP000590647">
    <property type="component" value="Unassembled WGS sequence"/>
</dbReference>
<dbReference type="Gene3D" id="3.40.33.10">
    <property type="entry name" value="CAP"/>
    <property type="match status" value="1"/>
</dbReference>
<dbReference type="SUPFAM" id="SSF55797">
    <property type="entry name" value="PR-1-like"/>
    <property type="match status" value="1"/>
</dbReference>
<accession>A0A7W9H744</accession>
<feature type="domain" description="SCP" evidence="3">
    <location>
        <begin position="65"/>
        <end position="172"/>
    </location>
</feature>
<evidence type="ECO:0000256" key="1">
    <source>
        <dbReference type="SAM" id="MobiDB-lite"/>
    </source>
</evidence>
<keyword evidence="2" id="KW-0732">Signal</keyword>
<reference evidence="4 5" key="1">
    <citation type="submission" date="2020-08" db="EMBL/GenBank/DDBJ databases">
        <title>Sequencing the genomes of 1000 actinobacteria strains.</title>
        <authorList>
            <person name="Klenk H.-P."/>
        </authorList>
    </citation>
    <scope>NUCLEOTIDE SEQUENCE [LARGE SCALE GENOMIC DNA]</scope>
    <source>
        <strain evidence="4 5">DSM 40084</strain>
    </source>
</reference>
<feature type="region of interest" description="Disordered" evidence="1">
    <location>
        <begin position="93"/>
        <end position="114"/>
    </location>
</feature>
<dbReference type="PANTHER" id="PTHR31157">
    <property type="entry name" value="SCP DOMAIN-CONTAINING PROTEIN"/>
    <property type="match status" value="1"/>
</dbReference>
<evidence type="ECO:0000313" key="4">
    <source>
        <dbReference type="EMBL" id="MBB5796877.1"/>
    </source>
</evidence>
<evidence type="ECO:0000313" key="5">
    <source>
        <dbReference type="Proteomes" id="UP000590647"/>
    </source>
</evidence>
<name>A0A7W9H744_9ACTN</name>
<dbReference type="InterPro" id="IPR035940">
    <property type="entry name" value="CAP_sf"/>
</dbReference>
<protein>
    <submittedName>
        <fullName evidence="4">Uncharacterized protein YkwD</fullName>
    </submittedName>
</protein>
<dbReference type="AlphaFoldDB" id="A0A7W9H744"/>
<comment type="caution">
    <text evidence="4">The sequence shown here is derived from an EMBL/GenBank/DDBJ whole genome shotgun (WGS) entry which is preliminary data.</text>
</comment>
<sequence length="183" mass="19474">MRRTALALAGTLLAWAGPPAPMPSPYYEAPLWPLPTPGPVQQTRDDTTYSPPGRSRDHTAAEVVAVVNRHRAQAGCGPVRLWPALNRAARRHSADMARGQRLSHTGTDGSSPAARMRAAGYHPRLSAEIIVAGAGTPEAAVRRRMDSAPHRAIVLTCRYKHAGVGVAGGFGGPWWTLDLATGH</sequence>